<dbReference type="InterPro" id="IPR011990">
    <property type="entry name" value="TPR-like_helical_dom_sf"/>
</dbReference>
<feature type="repeat" description="TPR" evidence="1">
    <location>
        <begin position="324"/>
        <end position="357"/>
    </location>
</feature>
<proteinExistence type="predicted"/>
<dbReference type="Proteomes" id="UP000177309">
    <property type="component" value="Unassembled WGS sequence"/>
</dbReference>
<name>A0A1F4TNU6_UNCSA</name>
<evidence type="ECO:0000313" key="3">
    <source>
        <dbReference type="Proteomes" id="UP000177309"/>
    </source>
</evidence>
<evidence type="ECO:0000256" key="1">
    <source>
        <dbReference type="PROSITE-ProRule" id="PRU00339"/>
    </source>
</evidence>
<sequence length="486" mass="53236">MKKIAIVAMTLILGASLVVGVETLDLEGETVSIKAGPTQPGENLSLLWLEAFVSPKTVKQERILNLGVRVTSKVEGVSATFDFAPKGLTLDSTDGLNWSANYIIPDGVANGLHIVKYDIAGKRGTIQRTVDFFSETIPAQDVKLVKQVDSEEGQAWPLTVSSTASALVVDGSSLKILPGAMVVGLAKVSWYKVLFEDGRQGWIAAANVSEPMDEYCALGYEAYTNKDYALAVEYYKNTVAMEPKFVKGHYWLAKCYAKAGNLDAAHDSIIEAIRLDDRDVDSKVFAGLLAKKFFDLGYAKFRAKRFNEAVTAYQKVIDLKPTSLVSWIEMGQSYKNLGFTDKARSAWKAALGVDPDNREVYALLGVDSRSVALLELDNKQITFPKTVAKLPPSLADDSLQIVKSGKTNKGTKIESALKSVITLTKSLGSPVVEKGWKIAKQGKNVVVRYVCEQERGVLESFDWLVDIDTKNVSASNDNARLIMNRW</sequence>
<dbReference type="PROSITE" id="PS50005">
    <property type="entry name" value="TPR"/>
    <property type="match status" value="3"/>
</dbReference>
<dbReference type="InterPro" id="IPR019734">
    <property type="entry name" value="TPR_rpt"/>
</dbReference>
<dbReference type="EMBL" id="MEUI01000019">
    <property type="protein sequence ID" value="OGC34358.1"/>
    <property type="molecule type" value="Genomic_DNA"/>
</dbReference>
<comment type="caution">
    <text evidence="2">The sequence shown here is derived from an EMBL/GenBank/DDBJ whole genome shotgun (WGS) entry which is preliminary data.</text>
</comment>
<reference evidence="2 3" key="1">
    <citation type="journal article" date="2016" name="Nat. Commun.">
        <title>Thousands of microbial genomes shed light on interconnected biogeochemical processes in an aquifer system.</title>
        <authorList>
            <person name="Anantharaman K."/>
            <person name="Brown C.T."/>
            <person name="Hug L.A."/>
            <person name="Sharon I."/>
            <person name="Castelle C.J."/>
            <person name="Probst A.J."/>
            <person name="Thomas B.C."/>
            <person name="Singh A."/>
            <person name="Wilkins M.J."/>
            <person name="Karaoz U."/>
            <person name="Brodie E.L."/>
            <person name="Williams K.H."/>
            <person name="Hubbard S.S."/>
            <person name="Banfield J.F."/>
        </authorList>
    </citation>
    <scope>NUCLEOTIDE SEQUENCE [LARGE SCALE GENOMIC DNA]</scope>
</reference>
<gene>
    <name evidence="2" type="ORF">A2462_07865</name>
</gene>
<dbReference type="Pfam" id="PF14559">
    <property type="entry name" value="TPR_19"/>
    <property type="match status" value="1"/>
</dbReference>
<dbReference type="AlphaFoldDB" id="A0A1F4TNU6"/>
<dbReference type="Pfam" id="PF13181">
    <property type="entry name" value="TPR_8"/>
    <property type="match status" value="2"/>
</dbReference>
<dbReference type="SMART" id="SM00028">
    <property type="entry name" value="TPR"/>
    <property type="match status" value="4"/>
</dbReference>
<evidence type="ECO:0000313" key="2">
    <source>
        <dbReference type="EMBL" id="OGC34358.1"/>
    </source>
</evidence>
<feature type="repeat" description="TPR" evidence="1">
    <location>
        <begin position="212"/>
        <end position="245"/>
    </location>
</feature>
<feature type="repeat" description="TPR" evidence="1">
    <location>
        <begin position="290"/>
        <end position="323"/>
    </location>
</feature>
<accession>A0A1F4TNU6</accession>
<keyword evidence="1" id="KW-0802">TPR repeat</keyword>
<protein>
    <submittedName>
        <fullName evidence="2">Uncharacterized protein</fullName>
    </submittedName>
</protein>
<organism evidence="2 3">
    <name type="scientific">candidate division WOR-1 bacterium RIFOXYC2_FULL_41_25</name>
    <dbReference type="NCBI Taxonomy" id="1802586"/>
    <lineage>
        <taxon>Bacteria</taxon>
        <taxon>Bacillati</taxon>
        <taxon>Saganbacteria</taxon>
    </lineage>
</organism>
<dbReference type="Gene3D" id="1.25.40.10">
    <property type="entry name" value="Tetratricopeptide repeat domain"/>
    <property type="match status" value="2"/>
</dbReference>
<dbReference type="SUPFAM" id="SSF48452">
    <property type="entry name" value="TPR-like"/>
    <property type="match status" value="1"/>
</dbReference>
<dbReference type="PANTHER" id="PTHR12558:SF13">
    <property type="entry name" value="CELL DIVISION CYCLE PROTEIN 27 HOMOLOG"/>
    <property type="match status" value="1"/>
</dbReference>
<dbReference type="PANTHER" id="PTHR12558">
    <property type="entry name" value="CELL DIVISION CYCLE 16,23,27"/>
    <property type="match status" value="1"/>
</dbReference>